<protein>
    <submittedName>
        <fullName evidence="2">Uncharacterized protein</fullName>
    </submittedName>
</protein>
<feature type="region of interest" description="Disordered" evidence="1">
    <location>
        <begin position="121"/>
        <end position="178"/>
    </location>
</feature>
<organism evidence="2 3">
    <name type="scientific">Macrophomina phaseolina (strain MS6)</name>
    <name type="common">Charcoal rot fungus</name>
    <dbReference type="NCBI Taxonomy" id="1126212"/>
    <lineage>
        <taxon>Eukaryota</taxon>
        <taxon>Fungi</taxon>
        <taxon>Dikarya</taxon>
        <taxon>Ascomycota</taxon>
        <taxon>Pezizomycotina</taxon>
        <taxon>Dothideomycetes</taxon>
        <taxon>Dothideomycetes incertae sedis</taxon>
        <taxon>Botryosphaeriales</taxon>
        <taxon>Botryosphaeriaceae</taxon>
        <taxon>Macrophomina</taxon>
    </lineage>
</organism>
<name>K2S4G2_MACPH</name>
<evidence type="ECO:0000313" key="2">
    <source>
        <dbReference type="EMBL" id="EKG17434.1"/>
    </source>
</evidence>
<comment type="caution">
    <text evidence="2">The sequence shown here is derived from an EMBL/GenBank/DDBJ whole genome shotgun (WGS) entry which is preliminary data.</text>
</comment>
<proteinExistence type="predicted"/>
<dbReference type="AlphaFoldDB" id="K2S4G2"/>
<dbReference type="Proteomes" id="UP000007129">
    <property type="component" value="Unassembled WGS sequence"/>
</dbReference>
<reference evidence="2 3" key="1">
    <citation type="journal article" date="2012" name="BMC Genomics">
        <title>Tools to kill: Genome of one of the most destructive plant pathogenic fungi Macrophomina phaseolina.</title>
        <authorList>
            <person name="Islam M.S."/>
            <person name="Haque M.S."/>
            <person name="Islam M.M."/>
            <person name="Emdad E.M."/>
            <person name="Halim A."/>
            <person name="Hossen Q.M.M."/>
            <person name="Hossain M.Z."/>
            <person name="Ahmed B."/>
            <person name="Rahim S."/>
            <person name="Rahman M.S."/>
            <person name="Alam M.M."/>
            <person name="Hou S."/>
            <person name="Wan X."/>
            <person name="Saito J.A."/>
            <person name="Alam M."/>
        </authorList>
    </citation>
    <scope>NUCLEOTIDE SEQUENCE [LARGE SCALE GENOMIC DNA]</scope>
    <source>
        <strain evidence="2 3">MS6</strain>
    </source>
</reference>
<gene>
    <name evidence="2" type="ORF">MPH_05365</name>
</gene>
<feature type="compositionally biased region" description="Basic residues" evidence="1">
    <location>
        <begin position="1"/>
        <end position="11"/>
    </location>
</feature>
<evidence type="ECO:0000256" key="1">
    <source>
        <dbReference type="SAM" id="MobiDB-lite"/>
    </source>
</evidence>
<dbReference type="HOGENOM" id="CLU_1510888_0_0_1"/>
<evidence type="ECO:0000313" key="3">
    <source>
        <dbReference type="Proteomes" id="UP000007129"/>
    </source>
</evidence>
<dbReference type="InParanoid" id="K2S4G2"/>
<feature type="compositionally biased region" description="Basic and acidic residues" evidence="1">
    <location>
        <begin position="30"/>
        <end position="48"/>
    </location>
</feature>
<sequence>MLHRGHTRPAHGWRAPVCPPDPRAPQVGPEKLRTGESRRAEKTRERGHAHVCPAVRCASDLIGCLQCPQPLTTRRPTTASLPNSPLPCLKKKKEKKRVMRNYGQNGGPGGTYLHWTVQRSSGRGKVGQGGRQDRQKPPSHIIANQNWCTVERRRGGGAKRGGKKKKKERRHFGSGHQP</sequence>
<accession>K2S4G2</accession>
<feature type="region of interest" description="Disordered" evidence="1">
    <location>
        <begin position="1"/>
        <end position="48"/>
    </location>
</feature>
<dbReference type="VEuPathDB" id="FungiDB:MPH_05365"/>
<feature type="compositionally biased region" description="Basic residues" evidence="1">
    <location>
        <begin position="155"/>
        <end position="178"/>
    </location>
</feature>
<dbReference type="EMBL" id="AHHD01000248">
    <property type="protein sequence ID" value="EKG17434.1"/>
    <property type="molecule type" value="Genomic_DNA"/>
</dbReference>